<accession>A0A645C1Z8</accession>
<dbReference type="EMBL" id="VSSQ01024192">
    <property type="protein sequence ID" value="MPM71565.1"/>
    <property type="molecule type" value="Genomic_DNA"/>
</dbReference>
<comment type="caution">
    <text evidence="1">The sequence shown here is derived from an EMBL/GenBank/DDBJ whole genome shotgun (WGS) entry which is preliminary data.</text>
</comment>
<organism evidence="1">
    <name type="scientific">bioreactor metagenome</name>
    <dbReference type="NCBI Taxonomy" id="1076179"/>
    <lineage>
        <taxon>unclassified sequences</taxon>
        <taxon>metagenomes</taxon>
        <taxon>ecological metagenomes</taxon>
    </lineage>
</organism>
<sequence>MGLVNAAGIIKLLELGSLCVRERTFIGVQPRVCIIRLLHKACQHGAFPDGKLFHLLAEIIHGGRFKAVIGPAQGHIVHIGSQNLIFIKHIFQLHRKVCLLELAFIALLAGENFIFN</sequence>
<reference evidence="1" key="1">
    <citation type="submission" date="2019-08" db="EMBL/GenBank/DDBJ databases">
        <authorList>
            <person name="Kucharzyk K."/>
            <person name="Murdoch R.W."/>
            <person name="Higgins S."/>
            <person name="Loffler F."/>
        </authorList>
    </citation>
    <scope>NUCLEOTIDE SEQUENCE</scope>
</reference>
<dbReference type="AlphaFoldDB" id="A0A645C1Z8"/>
<protein>
    <submittedName>
        <fullName evidence="1">Uncharacterized protein</fullName>
    </submittedName>
</protein>
<proteinExistence type="predicted"/>
<evidence type="ECO:0000313" key="1">
    <source>
        <dbReference type="EMBL" id="MPM71565.1"/>
    </source>
</evidence>
<name>A0A645C1Z8_9ZZZZ</name>
<gene>
    <name evidence="1" type="ORF">SDC9_118533</name>
</gene>